<dbReference type="PANTHER" id="PTHR30489">
    <property type="entry name" value="LIPOPROTEIN-RELEASING SYSTEM TRANSMEMBRANE PROTEIN LOLE"/>
    <property type="match status" value="1"/>
</dbReference>
<evidence type="ECO:0000256" key="7">
    <source>
        <dbReference type="SAM" id="Phobius"/>
    </source>
</evidence>
<dbReference type="PANTHER" id="PTHR30489:SF0">
    <property type="entry name" value="LIPOPROTEIN-RELEASING SYSTEM TRANSMEMBRANE PROTEIN LOLE"/>
    <property type="match status" value="1"/>
</dbReference>
<comment type="caution">
    <text evidence="9">The sequence shown here is derived from an EMBL/GenBank/DDBJ whole genome shotgun (WGS) entry which is preliminary data.</text>
</comment>
<feature type="transmembrane region" description="Helical" evidence="7">
    <location>
        <begin position="36"/>
        <end position="56"/>
    </location>
</feature>
<evidence type="ECO:0000256" key="1">
    <source>
        <dbReference type="ARBA" id="ARBA00004651"/>
    </source>
</evidence>
<evidence type="ECO:0000313" key="9">
    <source>
        <dbReference type="EMBL" id="MCO6051818.1"/>
    </source>
</evidence>
<feature type="transmembrane region" description="Helical" evidence="7">
    <location>
        <begin position="268"/>
        <end position="290"/>
    </location>
</feature>
<reference evidence="9 10" key="1">
    <citation type="submission" date="2022-06" db="EMBL/GenBank/DDBJ databases">
        <title>Mesorhizobium sp. strain RP14 Genome sequencing and assembly.</title>
        <authorList>
            <person name="Kim I."/>
        </authorList>
    </citation>
    <scope>NUCLEOTIDE SEQUENCE [LARGE SCALE GENOMIC DNA]</scope>
    <source>
        <strain evidence="10">RP14(2022)</strain>
    </source>
</reference>
<dbReference type="Pfam" id="PF02687">
    <property type="entry name" value="FtsX"/>
    <property type="match status" value="2"/>
</dbReference>
<dbReference type="EMBL" id="JAMXQS010000009">
    <property type="protein sequence ID" value="MCO6051818.1"/>
    <property type="molecule type" value="Genomic_DNA"/>
</dbReference>
<accession>A0ABT1CBH0</accession>
<organism evidence="9 10">
    <name type="scientific">Mesorhizobium liriopis</name>
    <dbReference type="NCBI Taxonomy" id="2953882"/>
    <lineage>
        <taxon>Bacteria</taxon>
        <taxon>Pseudomonadati</taxon>
        <taxon>Pseudomonadota</taxon>
        <taxon>Alphaproteobacteria</taxon>
        <taxon>Hyphomicrobiales</taxon>
        <taxon>Phyllobacteriaceae</taxon>
        <taxon>Mesorhizobium</taxon>
    </lineage>
</organism>
<feature type="transmembrane region" description="Helical" evidence="7">
    <location>
        <begin position="364"/>
        <end position="389"/>
    </location>
</feature>
<evidence type="ECO:0000256" key="2">
    <source>
        <dbReference type="ARBA" id="ARBA00005236"/>
    </source>
</evidence>
<name>A0ABT1CBH0_9HYPH</name>
<keyword evidence="6 7" id="KW-0472">Membrane</keyword>
<evidence type="ECO:0000256" key="5">
    <source>
        <dbReference type="ARBA" id="ARBA00022989"/>
    </source>
</evidence>
<keyword evidence="3" id="KW-1003">Cell membrane</keyword>
<dbReference type="RefSeq" id="WP_252821770.1">
    <property type="nucleotide sequence ID" value="NZ_JAMXQS010000009.1"/>
</dbReference>
<feature type="domain" description="ABC3 transporter permease C-terminal" evidence="8">
    <location>
        <begin position="725"/>
        <end position="840"/>
    </location>
</feature>
<evidence type="ECO:0000259" key="8">
    <source>
        <dbReference type="Pfam" id="PF02687"/>
    </source>
</evidence>
<proteinExistence type="inferred from homology"/>
<dbReference type="InterPro" id="IPR003838">
    <property type="entry name" value="ABC3_permease_C"/>
</dbReference>
<feature type="transmembrane region" description="Helical" evidence="7">
    <location>
        <begin position="311"/>
        <end position="344"/>
    </location>
</feature>
<keyword evidence="4 7" id="KW-0812">Transmembrane</keyword>
<feature type="transmembrane region" description="Helical" evidence="7">
    <location>
        <begin position="721"/>
        <end position="744"/>
    </location>
</feature>
<feature type="transmembrane region" description="Helical" evidence="7">
    <location>
        <begin position="764"/>
        <end position="789"/>
    </location>
</feature>
<feature type="transmembrane region" description="Helical" evidence="7">
    <location>
        <begin position="489"/>
        <end position="509"/>
    </location>
</feature>
<evidence type="ECO:0000256" key="6">
    <source>
        <dbReference type="ARBA" id="ARBA00023136"/>
    </source>
</evidence>
<feature type="transmembrane region" description="Helical" evidence="7">
    <location>
        <begin position="436"/>
        <end position="457"/>
    </location>
</feature>
<feature type="domain" description="ABC3 transporter permease C-terminal" evidence="8">
    <location>
        <begin position="269"/>
        <end position="392"/>
    </location>
</feature>
<gene>
    <name evidence="9" type="ORF">NGM99_18695</name>
</gene>
<keyword evidence="5 7" id="KW-1133">Transmembrane helix</keyword>
<feature type="transmembrane region" description="Helical" evidence="7">
    <location>
        <begin position="809"/>
        <end position="833"/>
    </location>
</feature>
<comment type="subcellular location">
    <subcellularLocation>
        <location evidence="1">Cell membrane</location>
        <topology evidence="1">Multi-pass membrane protein</topology>
    </subcellularLocation>
</comment>
<feature type="transmembrane region" description="Helical" evidence="7">
    <location>
        <begin position="410"/>
        <end position="430"/>
    </location>
</feature>
<comment type="similarity">
    <text evidence="2">Belongs to the ABC-4 integral membrane protein family. LolC/E subfamily.</text>
</comment>
<protein>
    <submittedName>
        <fullName evidence="9">ABC transporter permease</fullName>
    </submittedName>
</protein>
<sequence>MALATAKDARTPGLLSARLALRWLIAGEWRAHPARFLATAIAIAVGVALGFAVHLVNGSALASFEGAVRGVNGAADLAVRATSPLGFTENLYPSVATTEGVADASPVVSLEGEANGARFSLLGLDVIRAASVTPSLVGLRPQGPDTENDAVFAETVFLSDAALAATGAKIGDRILVSANGQSHPFQLAGSLPGAGGEQALGVVDIAAAQWRFDRLGRLDRIDLKLTDRTAAEEALNTILPADAVLGSAETEAAQGSALSRAYRVNLDMLALVALLTGGFLVFSAQSLSVARRLRAFALVRTLGLPRGGIIAAVALEGLFIGLIGASLGLLLGYGLASAALRFFGGDLGAGYFSGAGNRVVFQPVAAFVFFLLGLLAALGGSILPARAAARAAPAAALKNSGDMLDPRAPVPWLPALVLVGAGALVSLAPALDGLPVLGFVGMALLLAGGVAGVPWLARKLLGGLVRLPGQSVPRLLAVRHIHGAPGEAATALCGIVASTALMIAMAIMVTSFRTAVDEWLGQVLSADLYLRTAGGPALDPDAQNRLANVAGVGRIAFSRQLPLTIQPDRPPVTLIARPLDASRSDPLLVLIERGDDLPAGAIPVYVSEPASRIYNWQPGDTIALPLGGSGNRFAVAGIWRDYARQAGAVVIDSADYSRLTGDATRDEAMVRLAPDARFEAVADGLRAVLPPTARQSAEVTEPAALRRFALDLFDRSFAVTYLLEAVAILVGLAGVAATVSAQVIARVREFGMLRHLGLSKTQVIAMLGTEGALLGLVGGVAGVLLGAVLSQVLIHVINPQSFNWTMDTHVPWGTVVGVIMALIAAAALTAMIAGRRATAQSAVLAVREDW</sequence>
<evidence type="ECO:0000313" key="10">
    <source>
        <dbReference type="Proteomes" id="UP001205906"/>
    </source>
</evidence>
<keyword evidence="10" id="KW-1185">Reference proteome</keyword>
<evidence type="ECO:0000256" key="4">
    <source>
        <dbReference type="ARBA" id="ARBA00022692"/>
    </source>
</evidence>
<evidence type="ECO:0000256" key="3">
    <source>
        <dbReference type="ARBA" id="ARBA00022475"/>
    </source>
</evidence>
<dbReference type="InterPro" id="IPR051447">
    <property type="entry name" value="Lipoprotein-release_system"/>
</dbReference>
<dbReference type="Proteomes" id="UP001205906">
    <property type="component" value="Unassembled WGS sequence"/>
</dbReference>